<dbReference type="EMBL" id="ANNX02000020">
    <property type="protein sequence ID" value="KYC41774.1"/>
    <property type="molecule type" value="Genomic_DNA"/>
</dbReference>
<name>A0A139XAP4_9CYAN</name>
<dbReference type="OrthoDB" id="437421at2"/>
<sequence>MLSNLRGYLRLADLFNLDYPADLIVLSACETGLGKEIQGEGLVGLTRGLMYAGGERLLVSLWQVSDEGTSEFMQEFYQQIWQNKKTANQALRATQLKMWQHEKWRNPYYWSAFTFLGEWR</sequence>
<dbReference type="PANTHER" id="PTHR10098">
    <property type="entry name" value="RAPSYN-RELATED"/>
    <property type="match status" value="1"/>
</dbReference>
<feature type="domain" description="CHAT" evidence="1">
    <location>
        <begin position="7"/>
        <end position="117"/>
    </location>
</feature>
<organism evidence="2 3">
    <name type="scientific">Scytonema hofmannii PCC 7110</name>
    <dbReference type="NCBI Taxonomy" id="128403"/>
    <lineage>
        <taxon>Bacteria</taxon>
        <taxon>Bacillati</taxon>
        <taxon>Cyanobacteriota</taxon>
        <taxon>Cyanophyceae</taxon>
        <taxon>Nostocales</taxon>
        <taxon>Scytonemataceae</taxon>
        <taxon>Scytonema</taxon>
    </lineage>
</organism>
<gene>
    <name evidence="2" type="ORF">WA1_17240</name>
</gene>
<proteinExistence type="predicted"/>
<dbReference type="STRING" id="128403.WA1_17240"/>
<dbReference type="Pfam" id="PF12770">
    <property type="entry name" value="CHAT"/>
    <property type="match status" value="1"/>
</dbReference>
<evidence type="ECO:0000313" key="3">
    <source>
        <dbReference type="Proteomes" id="UP000076925"/>
    </source>
</evidence>
<evidence type="ECO:0000313" key="2">
    <source>
        <dbReference type="EMBL" id="KYC41774.1"/>
    </source>
</evidence>
<reference evidence="2 3" key="1">
    <citation type="journal article" date="2013" name="Genome Biol. Evol.">
        <title>Genomes of Stigonematalean cyanobacteria (subsection V) and the evolution of oxygenic photosynthesis from prokaryotes to plastids.</title>
        <authorList>
            <person name="Dagan T."/>
            <person name="Roettger M."/>
            <person name="Stucken K."/>
            <person name="Landan G."/>
            <person name="Koch R."/>
            <person name="Major P."/>
            <person name="Gould S.B."/>
            <person name="Goremykin V.V."/>
            <person name="Rippka R."/>
            <person name="Tandeau de Marsac N."/>
            <person name="Gugger M."/>
            <person name="Lockhart P.J."/>
            <person name="Allen J.F."/>
            <person name="Brune I."/>
            <person name="Maus I."/>
            <person name="Puhler A."/>
            <person name="Martin W.F."/>
        </authorList>
    </citation>
    <scope>NUCLEOTIDE SEQUENCE [LARGE SCALE GENOMIC DNA]</scope>
    <source>
        <strain evidence="2 3">PCC 7110</strain>
    </source>
</reference>
<keyword evidence="3" id="KW-1185">Reference proteome</keyword>
<protein>
    <recommendedName>
        <fullName evidence="1">CHAT domain-containing protein</fullName>
    </recommendedName>
</protein>
<dbReference type="AlphaFoldDB" id="A0A139XAP4"/>
<evidence type="ECO:0000259" key="1">
    <source>
        <dbReference type="Pfam" id="PF12770"/>
    </source>
</evidence>
<dbReference type="Proteomes" id="UP000076925">
    <property type="component" value="Unassembled WGS sequence"/>
</dbReference>
<accession>A0A139XAP4</accession>
<dbReference type="RefSeq" id="WP_017748820.1">
    <property type="nucleotide sequence ID" value="NZ_KQ976354.1"/>
</dbReference>
<dbReference type="InterPro" id="IPR024983">
    <property type="entry name" value="CHAT_dom"/>
</dbReference>
<comment type="caution">
    <text evidence="2">The sequence shown here is derived from an EMBL/GenBank/DDBJ whole genome shotgun (WGS) entry which is preliminary data.</text>
</comment>
<dbReference type="PANTHER" id="PTHR10098:SF108">
    <property type="entry name" value="TETRATRICOPEPTIDE REPEAT PROTEIN 28"/>
    <property type="match status" value="1"/>
</dbReference>